<dbReference type="Proteomes" id="UP001159363">
    <property type="component" value="Chromosome 2"/>
</dbReference>
<protein>
    <recommendedName>
        <fullName evidence="2">HAT C-terminal dimerisation domain-containing protein</fullName>
    </recommendedName>
</protein>
<feature type="compositionally biased region" description="Basic and acidic residues" evidence="1">
    <location>
        <begin position="314"/>
        <end position="329"/>
    </location>
</feature>
<evidence type="ECO:0000313" key="4">
    <source>
        <dbReference type="Proteomes" id="UP001159363"/>
    </source>
</evidence>
<dbReference type="Pfam" id="PF05699">
    <property type="entry name" value="Dimer_Tnp_hAT"/>
    <property type="match status" value="1"/>
</dbReference>
<dbReference type="EMBL" id="JARBHB010000002">
    <property type="protein sequence ID" value="KAJ8891929.1"/>
    <property type="molecule type" value="Genomic_DNA"/>
</dbReference>
<feature type="region of interest" description="Disordered" evidence="1">
    <location>
        <begin position="314"/>
        <end position="351"/>
    </location>
</feature>
<organism evidence="3 4">
    <name type="scientific">Dryococelus australis</name>
    <dbReference type="NCBI Taxonomy" id="614101"/>
    <lineage>
        <taxon>Eukaryota</taxon>
        <taxon>Metazoa</taxon>
        <taxon>Ecdysozoa</taxon>
        <taxon>Arthropoda</taxon>
        <taxon>Hexapoda</taxon>
        <taxon>Insecta</taxon>
        <taxon>Pterygota</taxon>
        <taxon>Neoptera</taxon>
        <taxon>Polyneoptera</taxon>
        <taxon>Phasmatodea</taxon>
        <taxon>Verophasmatodea</taxon>
        <taxon>Anareolatae</taxon>
        <taxon>Phasmatidae</taxon>
        <taxon>Eurycanthinae</taxon>
        <taxon>Dryococelus</taxon>
    </lineage>
</organism>
<evidence type="ECO:0000313" key="3">
    <source>
        <dbReference type="EMBL" id="KAJ8891929.1"/>
    </source>
</evidence>
<reference evidence="3 4" key="1">
    <citation type="submission" date="2023-02" db="EMBL/GenBank/DDBJ databases">
        <title>LHISI_Scaffold_Assembly.</title>
        <authorList>
            <person name="Stuart O.P."/>
            <person name="Cleave R."/>
            <person name="Magrath M.J.L."/>
            <person name="Mikheyev A.S."/>
        </authorList>
    </citation>
    <scope>NUCLEOTIDE SEQUENCE [LARGE SCALE GENOMIC DNA]</scope>
    <source>
        <strain evidence="3">Daus_M_001</strain>
        <tissue evidence="3">Leg muscle</tissue>
    </source>
</reference>
<keyword evidence="4" id="KW-1185">Reference proteome</keyword>
<gene>
    <name evidence="3" type="ORF">PR048_004488</name>
</gene>
<dbReference type="PANTHER" id="PTHR45749:SF23">
    <property type="entry name" value="ZINC FINGER MYM-TYPE PROTEIN 1-LIKE"/>
    <property type="match status" value="1"/>
</dbReference>
<dbReference type="InterPro" id="IPR008906">
    <property type="entry name" value="HATC_C_dom"/>
</dbReference>
<evidence type="ECO:0000259" key="2">
    <source>
        <dbReference type="Pfam" id="PF05699"/>
    </source>
</evidence>
<name>A0ABQ9I5L1_9NEOP</name>
<feature type="domain" description="HAT C-terminal dimerisation" evidence="2">
    <location>
        <begin position="664"/>
        <end position="722"/>
    </location>
</feature>
<proteinExistence type="predicted"/>
<comment type="caution">
    <text evidence="3">The sequence shown here is derived from an EMBL/GenBank/DDBJ whole genome shotgun (WGS) entry which is preliminary data.</text>
</comment>
<dbReference type="PANTHER" id="PTHR45749">
    <property type="match status" value="1"/>
</dbReference>
<evidence type="ECO:0000256" key="1">
    <source>
        <dbReference type="SAM" id="MobiDB-lite"/>
    </source>
</evidence>
<accession>A0ABQ9I5L1</accession>
<sequence>MIPPKEIGHSTAELILLAQEFPEACQAYSRPMVEVAGKDRENPPNSGIVWHDCHLQKFGTNRPGVEPGSPRLEASMQRLGHTAFYGSMNVACIGRSCQTKLATGRLTHAEDIRDVFIRCVLKYDSDEGELTVRILASHQGEQGSISGRVTPGFSQVEIMLDDVPVWRVFSGISRFPSLRISAQLHSRLISPSSDLKTSLLKTSRIPQLNSRGRRWARWLSLPPRRTGFNPRPGHRIFTSENCTRRCRWSAGFLGDLPFLPPLHSGAAPYSLQSLSSALKNSLLRDAQISSLTHSLTLRPGGTSRVYNPIEFSMEQRRNERAGENGRARENPPTSGVVRHDSHLRKSGTDPAGSRTRLVWLGGEQANHNTTAAQNGADDIISDNMWLNYSPPTLANRVRFPAGSLQYFVGRCRWLAGILRDPPFPRPFSLSYTLVGSQDVFTRLPSTLRLSPISLECCSRLDTGPSATSCTCTGYNFKRCNFHYILHVNVRACSRSTQLSAKEHGTGVSDTGTHIKCRIATMGEALNKRARFFYVEGLGNSGSNMCSVLKATFRHRLKFVFFSNKNTETKWCGGSFDVDVPILSGCVRLWGLAGLQCWLARRLPAADWQTAFHIVAGMCCWSPQNKRLFPPPRHKLARHRVAHRLFTQRRYRTALCRLITENSLECCFPNVDTALRIYLSLMVSNCTGERSFLKLKRIENEVSTTMSQNRLNNLTLMSIEHELLGQINVSVIINKFSHAKARRVFLQFTRDFYIHNSSDLVLRIYYYYAFSSSTKANRVRFPAGSLPDFRMRESCRAMPLAGGFSRGSPASPPLHTGAAPYSPSLHPHRLSRPRSASQISPLHFVRNFGVRRQACTHTTHTHACKVWCSERMQVRACVLYRRAPSRAHVRALRVRRAPSVVLSALGTYPSALRLLKFKLGDIVRSWHKTLWSSAGMQGRGKREIPEKNASGQVGEGQFLGHKIRHHLQQIGSQDLNVRRRPNLSTHLQQNSFTVQPYKKPPEIFSLLFADTYVIHMLLLSRFNGAVVVLGVSNVGIVPDDATGRRVFSGIFPFLHSFIPVHLHTHLASP</sequence>